<feature type="compositionally biased region" description="Low complexity" evidence="2">
    <location>
        <begin position="324"/>
        <end position="343"/>
    </location>
</feature>
<dbReference type="AlphaFoldDB" id="A0A8J4Q0S0"/>
<feature type="compositionally biased region" description="Pro residues" evidence="2">
    <location>
        <begin position="373"/>
        <end position="386"/>
    </location>
</feature>
<feature type="compositionally biased region" description="Low complexity" evidence="2">
    <location>
        <begin position="387"/>
        <end position="401"/>
    </location>
</feature>
<keyword evidence="4" id="KW-1185">Reference proteome</keyword>
<dbReference type="InterPro" id="IPR036529">
    <property type="entry name" value="KIX_dom_sf"/>
</dbReference>
<feature type="compositionally biased region" description="Low complexity" evidence="2">
    <location>
        <begin position="138"/>
        <end position="184"/>
    </location>
</feature>
<dbReference type="Proteomes" id="UP000695562">
    <property type="component" value="Unassembled WGS sequence"/>
</dbReference>
<dbReference type="EMBL" id="AJWJ01000053">
    <property type="protein sequence ID" value="KAF2076669.1"/>
    <property type="molecule type" value="Genomic_DNA"/>
</dbReference>
<evidence type="ECO:0000313" key="4">
    <source>
        <dbReference type="Proteomes" id="UP000695562"/>
    </source>
</evidence>
<protein>
    <recommendedName>
        <fullName evidence="5">Mediator complex subunit 15 KIX domain-containing protein</fullName>
    </recommendedName>
</protein>
<dbReference type="Gene3D" id="1.10.246.20">
    <property type="entry name" value="Coactivator CBP, KIX domain"/>
    <property type="match status" value="1"/>
</dbReference>
<proteinExistence type="predicted"/>
<evidence type="ECO:0000313" key="3">
    <source>
        <dbReference type="EMBL" id="KAF2076669.1"/>
    </source>
</evidence>
<dbReference type="GO" id="GO:0003712">
    <property type="term" value="F:transcription coregulator activity"/>
    <property type="evidence" value="ECO:0007669"/>
    <property type="project" value="InterPro"/>
</dbReference>
<keyword evidence="1" id="KW-0539">Nucleus</keyword>
<feature type="region of interest" description="Disordered" evidence="2">
    <location>
        <begin position="121"/>
        <end position="287"/>
    </location>
</feature>
<feature type="compositionally biased region" description="Polar residues" evidence="2">
    <location>
        <begin position="272"/>
        <end position="287"/>
    </location>
</feature>
<feature type="region of interest" description="Disordered" evidence="2">
    <location>
        <begin position="303"/>
        <end position="401"/>
    </location>
</feature>
<dbReference type="GO" id="GO:0006355">
    <property type="term" value="P:regulation of DNA-templated transcription"/>
    <property type="evidence" value="ECO:0007669"/>
    <property type="project" value="InterPro"/>
</dbReference>
<evidence type="ECO:0000256" key="1">
    <source>
        <dbReference type="ARBA" id="ARBA00023242"/>
    </source>
</evidence>
<feature type="compositionally biased region" description="Polar residues" evidence="2">
    <location>
        <begin position="304"/>
        <end position="323"/>
    </location>
</feature>
<evidence type="ECO:0008006" key="5">
    <source>
        <dbReference type="Google" id="ProtNLM"/>
    </source>
</evidence>
<sequence length="864" mass="99506">MIHQQQTQPQMLPQDQMMNVNTMNLNWKASITTEERTDNANKYFDLFQTTYPSYPRDQLFQKARAVEDEVFNQSSLSSKEDYISAVAKRLYQLKQRLLQAQQAQQQQQQVQQVQQPQPQQQQQQVQQQPQQIQNQNMNGNGAYQQPQQPQQQQQPNGTYTAQQQPQQPQTYVQSPQPQQYQMQQHNSNNTPQPMQPQPQPQPQQNYGQQPMYTPQMTQQQMMQQNLLKKQAALPQQPQQPTPPIAYNKPQAQQPQQPPQGGYKPSPPMGVNTAPNQSPNTAISPPNANTMMMAKQNMMGKIPTHLQQPMNTPSPPQLVNMNMKQSPQQPQLPQQQPQIQQPVTQQPPLPNNHMQAKKLPAKPPATPPSSISKQPPPIPQQPPPQQPPTLSQQQHHQQQQQLQQVIITSTTNHSQPELQQIFWEKVNTLKKNIPEFESIFSRIVENSQGNSQKIEAFRKKYFECINLLKVTPDTAKGPLSLDELVASEKYLMNIYINAVTEEEQITKILATIDEKSNDSLILFEKDLINSYERIKRYYPDTMLNKTGGVSSKLPTTLWFKNPSLNNPFIGAPNCQYSPILPKKKQEIILDTYMPEFKKVKKGTYEQYEKEQNLLFNLKKELIEYTKQDNTLLPAQLIDKDTIVITQILNLDQELKISTTKSSSISSSTTTNNLYIHFNTKQFSPIWKGSENNPPMFITTIPSIQISSDGELYSIQPLCKIYWDRAENIIKTFKQSLFRADRIHRELLEIQKSNQFSIETKLDLDKVCLFIQFSLHLQQLCYPISIILEIPNDYPYSDVNFSWPPEYKLSSFFKDLESKIQLNISQLKNNNSSSNNNKGNNLILPSNVTILAVIKIFEKVLKQVEK</sequence>
<organism evidence="3 4">
    <name type="scientific">Polysphondylium violaceum</name>
    <dbReference type="NCBI Taxonomy" id="133409"/>
    <lineage>
        <taxon>Eukaryota</taxon>
        <taxon>Amoebozoa</taxon>
        <taxon>Evosea</taxon>
        <taxon>Eumycetozoa</taxon>
        <taxon>Dictyostelia</taxon>
        <taxon>Dictyosteliales</taxon>
        <taxon>Dictyosteliaceae</taxon>
        <taxon>Polysphondylium</taxon>
    </lineage>
</organism>
<accession>A0A8J4Q0S0</accession>
<comment type="caution">
    <text evidence="3">The sequence shown here is derived from an EMBL/GenBank/DDBJ whole genome shotgun (WGS) entry which is preliminary data.</text>
</comment>
<feature type="compositionally biased region" description="Low complexity" evidence="2">
    <location>
        <begin position="121"/>
        <end position="131"/>
    </location>
</feature>
<gene>
    <name evidence="3" type="ORF">CYY_002039</name>
</gene>
<feature type="compositionally biased region" description="Low complexity" evidence="2">
    <location>
        <begin position="249"/>
        <end position="263"/>
    </location>
</feature>
<dbReference type="OrthoDB" id="21262at2759"/>
<name>A0A8J4Q0S0_9MYCE</name>
<reference evidence="3" key="1">
    <citation type="submission" date="2020-01" db="EMBL/GenBank/DDBJ databases">
        <title>Development of genomics and gene disruption for Polysphondylium violaceum indicates a role for the polyketide synthase stlB in stalk morphogenesis.</title>
        <authorList>
            <person name="Narita B."/>
            <person name="Kawabe Y."/>
            <person name="Kin K."/>
            <person name="Saito T."/>
            <person name="Gibbs R."/>
            <person name="Kuspa A."/>
            <person name="Muzny D."/>
            <person name="Queller D."/>
            <person name="Richards S."/>
            <person name="Strassman J."/>
            <person name="Sucgang R."/>
            <person name="Worley K."/>
            <person name="Schaap P."/>
        </authorList>
    </citation>
    <scope>NUCLEOTIDE SEQUENCE</scope>
    <source>
        <strain evidence="3">QSvi11</strain>
    </source>
</reference>
<feature type="compositionally biased region" description="Low complexity" evidence="2">
    <location>
        <begin position="202"/>
        <end position="236"/>
    </location>
</feature>
<evidence type="ECO:0000256" key="2">
    <source>
        <dbReference type="SAM" id="MobiDB-lite"/>
    </source>
</evidence>